<keyword evidence="2 5" id="KW-0125">Carotenoid biosynthesis</keyword>
<dbReference type="InterPro" id="IPR014105">
    <property type="entry name" value="Carotenoid/retinoid_OxRdtase"/>
</dbReference>
<sequence>MKTAIIGGGIGGITAALYRVQRGEEVTIFEKQSVLGGRLSFAGQDGYQVDEGPTIVLLPFMIKNILEETGVNPDIIDMVRIDPIYPLHFRDGTTFYKFSDQNRQKDEISKHFPGEEAAFTAYMANMKDRFLKGKKAFLDKDFVQKSDFWSGTNLKTLMKLKAYQTVRQQTKKYFKHPKLQECFNLQTLYIGGSPDTTPAIYSLVPYSEHEHGIWYIKGGYARLAEVLTKVLTERGVTIRCNSEVKKLQFEGNRAVALEADQELELFDRFILNGDFPVAEKLVTGKASTRHYKPSTGCVLIYFGLNEPLSTSDVHQFYMGDELDQQMQEIFHQHRLPDDPSFYVFNPSLIDDSLAPQGKSVAYVLIPVPSASYIDEDDYHLFAAKMVKELEERVDSNLLNKIAWKQVRTPHDSMRDGLFDGGSFGLAPTLFQSGVFRPQVQPFNYENLYAVGASIHPGGGVPIVMHGARLLSEFMDRQDLADHSENHEVK</sequence>
<protein>
    <submittedName>
        <fullName evidence="7">Dehydrosqualene desaturase, CrtN</fullName>
    </submittedName>
</protein>
<dbReference type="InterPro" id="IPR002937">
    <property type="entry name" value="Amino_oxidase"/>
</dbReference>
<dbReference type="InterPro" id="IPR036188">
    <property type="entry name" value="FAD/NAD-bd_sf"/>
</dbReference>
<dbReference type="PANTHER" id="PTHR43734">
    <property type="entry name" value="PHYTOENE DESATURASE"/>
    <property type="match status" value="1"/>
</dbReference>
<comment type="pathway">
    <text evidence="1 5">Carotenoid biosynthesis.</text>
</comment>
<comment type="similarity">
    <text evidence="4">Belongs to the carotenoid/retinoid oxidoreductase family. CrtN subfamily.</text>
</comment>
<evidence type="ECO:0000313" key="8">
    <source>
        <dbReference type="Proteomes" id="UP000094463"/>
    </source>
</evidence>
<dbReference type="OrthoDB" id="9814556at2"/>
<evidence type="ECO:0000256" key="2">
    <source>
        <dbReference type="ARBA" id="ARBA00022746"/>
    </source>
</evidence>
<dbReference type="AlphaFoldDB" id="A0A1D7QUN2"/>
<dbReference type="Gene3D" id="3.50.50.60">
    <property type="entry name" value="FAD/NAD(P)-binding domain"/>
    <property type="match status" value="2"/>
</dbReference>
<proteinExistence type="inferred from homology"/>
<evidence type="ECO:0000259" key="6">
    <source>
        <dbReference type="Pfam" id="PF01593"/>
    </source>
</evidence>
<feature type="domain" description="Amine oxidase" evidence="6">
    <location>
        <begin position="10"/>
        <end position="460"/>
    </location>
</feature>
<gene>
    <name evidence="7" type="primary">crtN</name>
    <name evidence="7" type="ORF">BBEV_1361</name>
</gene>
<dbReference type="Proteomes" id="UP000094463">
    <property type="component" value="Chromosome"/>
</dbReference>
<accession>A0A1D7QUN2</accession>
<dbReference type="SUPFAM" id="SSF51905">
    <property type="entry name" value="FAD/NAD(P)-binding domain"/>
    <property type="match status" value="1"/>
</dbReference>
<dbReference type="NCBIfam" id="TIGR02734">
    <property type="entry name" value="crtI_fam"/>
    <property type="match status" value="1"/>
</dbReference>
<organism evidence="7 8">
    <name type="scientific">Salisediminibacterium beveridgei</name>
    <dbReference type="NCBI Taxonomy" id="632773"/>
    <lineage>
        <taxon>Bacteria</taxon>
        <taxon>Bacillati</taxon>
        <taxon>Bacillota</taxon>
        <taxon>Bacilli</taxon>
        <taxon>Bacillales</taxon>
        <taxon>Bacillaceae</taxon>
        <taxon>Salisediminibacterium</taxon>
    </lineage>
</organism>
<dbReference type="EMBL" id="CP012502">
    <property type="protein sequence ID" value="AOM82724.1"/>
    <property type="molecule type" value="Genomic_DNA"/>
</dbReference>
<dbReference type="RefSeq" id="WP_069364780.1">
    <property type="nucleotide sequence ID" value="NZ_CP012502.1"/>
</dbReference>
<dbReference type="STRING" id="632773.BBEV_1361"/>
<dbReference type="KEGG" id="bbev:BBEV_1361"/>
<dbReference type="GO" id="GO:0016117">
    <property type="term" value="P:carotenoid biosynthetic process"/>
    <property type="evidence" value="ECO:0007669"/>
    <property type="project" value="UniProtKB-KW"/>
</dbReference>
<dbReference type="Pfam" id="PF01593">
    <property type="entry name" value="Amino_oxidase"/>
    <property type="match status" value="1"/>
</dbReference>
<name>A0A1D7QUN2_9BACI</name>
<keyword evidence="8" id="KW-1185">Reference proteome</keyword>
<evidence type="ECO:0000256" key="1">
    <source>
        <dbReference type="ARBA" id="ARBA00004829"/>
    </source>
</evidence>
<dbReference type="PANTHER" id="PTHR43734:SF1">
    <property type="entry name" value="PHYTOENE DESATURASE"/>
    <property type="match status" value="1"/>
</dbReference>
<reference evidence="7 8" key="1">
    <citation type="submission" date="2015-08" db="EMBL/GenBank/DDBJ databases">
        <title>The complete genome sequence of Bacillus beveridgei MLTeJB.</title>
        <authorList>
            <person name="Hanson T.E."/>
            <person name="Mesa C."/>
            <person name="Basesman S.M."/>
            <person name="Oremland R.S."/>
        </authorList>
    </citation>
    <scope>NUCLEOTIDE SEQUENCE [LARGE SCALE GENOMIC DNA]</scope>
    <source>
        <strain evidence="7 8">MLTeJB</strain>
    </source>
</reference>
<evidence type="ECO:0000256" key="4">
    <source>
        <dbReference type="ARBA" id="ARBA00038322"/>
    </source>
</evidence>
<evidence type="ECO:0000313" key="7">
    <source>
        <dbReference type="EMBL" id="AOM82724.1"/>
    </source>
</evidence>
<dbReference type="PATRIC" id="fig|632773.3.peg.1436"/>
<dbReference type="GO" id="GO:0016491">
    <property type="term" value="F:oxidoreductase activity"/>
    <property type="evidence" value="ECO:0007669"/>
    <property type="project" value="UniProtKB-KW"/>
</dbReference>
<evidence type="ECO:0000256" key="5">
    <source>
        <dbReference type="RuleBase" id="RU362075"/>
    </source>
</evidence>
<keyword evidence="3 5" id="KW-0560">Oxidoreductase</keyword>
<evidence type="ECO:0000256" key="3">
    <source>
        <dbReference type="ARBA" id="ARBA00023002"/>
    </source>
</evidence>